<feature type="transmembrane region" description="Helical" evidence="5">
    <location>
        <begin position="386"/>
        <end position="403"/>
    </location>
</feature>
<evidence type="ECO:0000256" key="3">
    <source>
        <dbReference type="ARBA" id="ARBA00022989"/>
    </source>
</evidence>
<protein>
    <submittedName>
        <fullName evidence="7">Predicted arabinose efflux permease, MFS family</fullName>
    </submittedName>
</protein>
<dbReference type="InterPro" id="IPR036259">
    <property type="entry name" value="MFS_trans_sf"/>
</dbReference>
<feature type="transmembrane region" description="Helical" evidence="5">
    <location>
        <begin position="81"/>
        <end position="110"/>
    </location>
</feature>
<feature type="transmembrane region" description="Helical" evidence="5">
    <location>
        <begin position="229"/>
        <end position="251"/>
    </location>
</feature>
<evidence type="ECO:0000256" key="4">
    <source>
        <dbReference type="ARBA" id="ARBA00023136"/>
    </source>
</evidence>
<dbReference type="GO" id="GO:0005886">
    <property type="term" value="C:plasma membrane"/>
    <property type="evidence" value="ECO:0007669"/>
    <property type="project" value="UniProtKB-SubCell"/>
</dbReference>
<dbReference type="Gene3D" id="1.20.1250.20">
    <property type="entry name" value="MFS general substrate transporter like domains"/>
    <property type="match status" value="2"/>
</dbReference>
<proteinExistence type="predicted"/>
<keyword evidence="2 5" id="KW-0812">Transmembrane</keyword>
<gene>
    <name evidence="7" type="ORF">SAMN02745673_04822</name>
</gene>
<feature type="transmembrane region" description="Helical" evidence="5">
    <location>
        <begin position="263"/>
        <end position="282"/>
    </location>
</feature>
<dbReference type="EMBL" id="FUWS01000019">
    <property type="protein sequence ID" value="SKA38424.1"/>
    <property type="molecule type" value="Genomic_DNA"/>
</dbReference>
<reference evidence="7 8" key="1">
    <citation type="submission" date="2017-02" db="EMBL/GenBank/DDBJ databases">
        <authorList>
            <person name="Peterson S.W."/>
        </authorList>
    </citation>
    <scope>NUCLEOTIDE SEQUENCE [LARGE SCALE GENOMIC DNA]</scope>
    <source>
        <strain evidence="7 8">DSM 45154</strain>
    </source>
</reference>
<feature type="transmembrane region" description="Helical" evidence="5">
    <location>
        <begin position="44"/>
        <end position="69"/>
    </location>
</feature>
<dbReference type="STRING" id="1122192.SAMN02745673_04822"/>
<dbReference type="Proteomes" id="UP000190637">
    <property type="component" value="Unassembled WGS sequence"/>
</dbReference>
<comment type="subcellular location">
    <subcellularLocation>
        <location evidence="1">Cell membrane</location>
        <topology evidence="1">Multi-pass membrane protein</topology>
    </subcellularLocation>
</comment>
<dbReference type="PROSITE" id="PS50850">
    <property type="entry name" value="MFS"/>
    <property type="match status" value="1"/>
</dbReference>
<evidence type="ECO:0000313" key="7">
    <source>
        <dbReference type="EMBL" id="SKA38424.1"/>
    </source>
</evidence>
<dbReference type="PANTHER" id="PTHR23534:SF1">
    <property type="entry name" value="MAJOR FACILITATOR SUPERFAMILY PROTEIN"/>
    <property type="match status" value="1"/>
</dbReference>
<accession>A0A1T4TD50</accession>
<dbReference type="SUPFAM" id="SSF103473">
    <property type="entry name" value="MFS general substrate transporter"/>
    <property type="match status" value="1"/>
</dbReference>
<evidence type="ECO:0000256" key="5">
    <source>
        <dbReference type="SAM" id="Phobius"/>
    </source>
</evidence>
<feature type="transmembrane region" description="Helical" evidence="5">
    <location>
        <begin position="294"/>
        <end position="312"/>
    </location>
</feature>
<dbReference type="PANTHER" id="PTHR23534">
    <property type="entry name" value="MFS PERMEASE"/>
    <property type="match status" value="1"/>
</dbReference>
<evidence type="ECO:0000256" key="1">
    <source>
        <dbReference type="ARBA" id="ARBA00004651"/>
    </source>
</evidence>
<evidence type="ECO:0000256" key="2">
    <source>
        <dbReference type="ARBA" id="ARBA00022692"/>
    </source>
</evidence>
<evidence type="ECO:0000259" key="6">
    <source>
        <dbReference type="PROSITE" id="PS50850"/>
    </source>
</evidence>
<dbReference type="Pfam" id="PF07690">
    <property type="entry name" value="MFS_1"/>
    <property type="match status" value="1"/>
</dbReference>
<keyword evidence="4 5" id="KW-0472">Membrane</keyword>
<evidence type="ECO:0000313" key="8">
    <source>
        <dbReference type="Proteomes" id="UP000190637"/>
    </source>
</evidence>
<dbReference type="AlphaFoldDB" id="A0A1T4TD50"/>
<feature type="domain" description="Major facilitator superfamily (MFS) profile" evidence="6">
    <location>
        <begin position="10"/>
        <end position="404"/>
    </location>
</feature>
<keyword evidence="3 5" id="KW-1133">Transmembrane helix</keyword>
<organism evidence="7 8">
    <name type="scientific">Marinactinospora thermotolerans DSM 45154</name>
    <dbReference type="NCBI Taxonomy" id="1122192"/>
    <lineage>
        <taxon>Bacteria</taxon>
        <taxon>Bacillati</taxon>
        <taxon>Actinomycetota</taxon>
        <taxon>Actinomycetes</taxon>
        <taxon>Streptosporangiales</taxon>
        <taxon>Nocardiopsidaceae</taxon>
        <taxon>Marinactinospora</taxon>
    </lineage>
</organism>
<dbReference type="InterPro" id="IPR011701">
    <property type="entry name" value="MFS"/>
</dbReference>
<feature type="transmembrane region" description="Helical" evidence="5">
    <location>
        <begin position="318"/>
        <end position="338"/>
    </location>
</feature>
<feature type="transmembrane region" description="Helical" evidence="5">
    <location>
        <begin position="359"/>
        <end position="380"/>
    </location>
</feature>
<dbReference type="GO" id="GO:0022857">
    <property type="term" value="F:transmembrane transporter activity"/>
    <property type="evidence" value="ECO:0007669"/>
    <property type="project" value="InterPro"/>
</dbReference>
<sequence>MDLARLQRRTLVTLALAQTIGGVGVGSALSVGGLIAEELTGSSSWAGTATTTITLGAALFALPLAGLAARRGRRAGLGTGWFAAALGGAIAVAGASFASFPLFLAGMALFGSGSATGLQSRYAAADLAGERTRGRDLSIVVWATTVGSVAGPNLTGPGGVLAARVGLPELVGPLLFATAGFLAAGLLTLVLLRPDPLLTARRLAGAPARPPRRGSPRAAWRLVARTPRAALAMAGMALSHAVMVMVMTMTPVHMAHGGAELDVIGLTISLHIAGMYALSPVVGRLADRLGRVPVLVAGQAILLCSTVVSGLAGHSHAVTTVGLVLLGLGWSFALVSASTLLAESLEADRRADAQGLSDLVMNLCGAGGGALSGVLVGAYGFGTLNAVAATLTVVVVVLAARTWRLPRAEAGEPAGRG</sequence>
<feature type="transmembrane region" description="Helical" evidence="5">
    <location>
        <begin position="170"/>
        <end position="192"/>
    </location>
</feature>
<dbReference type="InterPro" id="IPR020846">
    <property type="entry name" value="MFS_dom"/>
</dbReference>
<keyword evidence="8" id="KW-1185">Reference proteome</keyword>
<name>A0A1T4TD50_9ACTN</name>